<comment type="caution">
    <text evidence="1">The sequence shown here is derived from an EMBL/GenBank/DDBJ whole genome shotgun (WGS) entry which is preliminary data.</text>
</comment>
<proteinExistence type="predicted"/>
<reference evidence="1 2" key="1">
    <citation type="submission" date="2019-08" db="EMBL/GenBank/DDBJ databases">
        <authorList>
            <person name="Grouzdev D."/>
            <person name="Tikhonova E."/>
            <person name="Kravchenko I."/>
        </authorList>
    </citation>
    <scope>NUCLEOTIDE SEQUENCE [LARGE SCALE GENOMIC DNA]</scope>
    <source>
        <strain evidence="1 2">59b</strain>
    </source>
</reference>
<gene>
    <name evidence="1" type="primary">flaF</name>
    <name evidence="1" type="ORF">FZ942_15845</name>
</gene>
<protein>
    <submittedName>
        <fullName evidence="1">Flagellar biosynthesis regulator FlaF</fullName>
    </submittedName>
</protein>
<dbReference type="OrthoDB" id="9808944at2"/>
<sequence length="139" mass="15415">MSIAAYHQTIAECDDPRKIEYRVFLRITLALENNRSADWRSAALKDALWRNLELWNTLRADLLEDGNALPEALRAGLVSLSFAVNRNTQRVLRGEGGIDLLLHINRSVMQGLQGAAQGAAQEAVQPARELATEELSYGT</sequence>
<evidence type="ECO:0000313" key="1">
    <source>
        <dbReference type="EMBL" id="KAA0595852.1"/>
    </source>
</evidence>
<dbReference type="GO" id="GO:0044781">
    <property type="term" value="P:bacterial-type flagellum organization"/>
    <property type="evidence" value="ECO:0007669"/>
    <property type="project" value="InterPro"/>
</dbReference>
<keyword evidence="1" id="KW-0969">Cilium</keyword>
<dbReference type="Proteomes" id="UP000324927">
    <property type="component" value="Unassembled WGS sequence"/>
</dbReference>
<dbReference type="AlphaFoldDB" id="A0A5A9GQ18"/>
<dbReference type="Pfam" id="PF07309">
    <property type="entry name" value="FlaF"/>
    <property type="match status" value="1"/>
</dbReference>
<organism evidence="1 2">
    <name type="scientific">Azospirillum lipoferum</name>
    <dbReference type="NCBI Taxonomy" id="193"/>
    <lineage>
        <taxon>Bacteria</taxon>
        <taxon>Pseudomonadati</taxon>
        <taxon>Pseudomonadota</taxon>
        <taxon>Alphaproteobacteria</taxon>
        <taxon>Rhodospirillales</taxon>
        <taxon>Azospirillaceae</taxon>
        <taxon>Azospirillum</taxon>
    </lineage>
</organism>
<name>A0A5A9GQ18_AZOLI</name>
<dbReference type="InterPro" id="IPR010845">
    <property type="entry name" value="FlaF"/>
</dbReference>
<keyword evidence="1" id="KW-0966">Cell projection</keyword>
<keyword evidence="2" id="KW-1185">Reference proteome</keyword>
<evidence type="ECO:0000313" key="2">
    <source>
        <dbReference type="Proteomes" id="UP000324927"/>
    </source>
</evidence>
<accession>A0A5A9GQ18</accession>
<keyword evidence="1" id="KW-0282">Flagellum</keyword>
<dbReference type="RefSeq" id="WP_149232035.1">
    <property type="nucleotide sequence ID" value="NZ_JALJXJ010000006.1"/>
</dbReference>
<dbReference type="EMBL" id="VTTN01000005">
    <property type="protein sequence ID" value="KAA0595852.1"/>
    <property type="molecule type" value="Genomic_DNA"/>
</dbReference>